<evidence type="ECO:0000256" key="6">
    <source>
        <dbReference type="ARBA" id="ARBA00023065"/>
    </source>
</evidence>
<dbReference type="Proteomes" id="UP000198815">
    <property type="component" value="Unassembled WGS sequence"/>
</dbReference>
<evidence type="ECO:0000256" key="1">
    <source>
        <dbReference type="ARBA" id="ARBA00003456"/>
    </source>
</evidence>
<dbReference type="InterPro" id="IPR023632">
    <property type="entry name" value="ATP_synth_F1_gsu_CS"/>
</dbReference>
<dbReference type="RefSeq" id="WP_091968206.1">
    <property type="nucleotide sequence ID" value="NZ_FOGZ01000005.1"/>
</dbReference>
<keyword evidence="9 10" id="KW-0066">ATP synthesis</keyword>
<dbReference type="HAMAP" id="MF_00815">
    <property type="entry name" value="ATP_synth_gamma_bact"/>
    <property type="match status" value="1"/>
</dbReference>
<evidence type="ECO:0000256" key="4">
    <source>
        <dbReference type="ARBA" id="ARBA00022448"/>
    </source>
</evidence>
<dbReference type="Pfam" id="PF00231">
    <property type="entry name" value="ATP-synt"/>
    <property type="match status" value="1"/>
</dbReference>
<comment type="subunit">
    <text evidence="10">F-type ATPases have 2 components, CF(1) - the catalytic core - and CF(0) - the membrane proton channel. CF(1) has five subunits: alpha(3), beta(3), gamma(1), delta(1), epsilon(1). CF(0) has three main subunits: a, b and c.</text>
</comment>
<evidence type="ECO:0000256" key="10">
    <source>
        <dbReference type="HAMAP-Rule" id="MF_00815"/>
    </source>
</evidence>
<dbReference type="PROSITE" id="PS00153">
    <property type="entry name" value="ATPASE_GAMMA"/>
    <property type="match status" value="1"/>
</dbReference>
<evidence type="ECO:0000256" key="9">
    <source>
        <dbReference type="ARBA" id="ARBA00023310"/>
    </source>
</evidence>
<keyword evidence="4 10" id="KW-0813">Transport</keyword>
<keyword evidence="8 10" id="KW-0139">CF(1)</keyword>
<dbReference type="PRINTS" id="PR00126">
    <property type="entry name" value="ATPASEGAMMA"/>
</dbReference>
<gene>
    <name evidence="10" type="primary">atpG</name>
    <name evidence="11" type="ORF">SAMN05443377_10555</name>
</gene>
<dbReference type="NCBIfam" id="TIGR01146">
    <property type="entry name" value="ATPsyn_F1gamma"/>
    <property type="match status" value="1"/>
</dbReference>
<dbReference type="GO" id="GO:0005524">
    <property type="term" value="F:ATP binding"/>
    <property type="evidence" value="ECO:0007669"/>
    <property type="project" value="UniProtKB-UniRule"/>
</dbReference>
<keyword evidence="5 10" id="KW-0375">Hydrogen ion transport</keyword>
<keyword evidence="6 10" id="KW-0406">Ion transport</keyword>
<dbReference type="Gene3D" id="3.40.1380.10">
    <property type="match status" value="1"/>
</dbReference>
<evidence type="ECO:0000313" key="11">
    <source>
        <dbReference type="EMBL" id="SER66123.1"/>
    </source>
</evidence>
<evidence type="ECO:0000256" key="5">
    <source>
        <dbReference type="ARBA" id="ARBA00022781"/>
    </source>
</evidence>
<dbReference type="Gene3D" id="1.10.287.80">
    <property type="entry name" value="ATP synthase, gamma subunit, helix hairpin domain"/>
    <property type="match status" value="2"/>
</dbReference>
<dbReference type="AlphaFoldDB" id="A0A1H9R2A5"/>
<name>A0A1H9R2A5_9ACTN</name>
<keyword evidence="7 10" id="KW-0472">Membrane</keyword>
<dbReference type="NCBIfam" id="NF004145">
    <property type="entry name" value="PRK05621.1-2"/>
    <property type="match status" value="1"/>
</dbReference>
<keyword evidence="10" id="KW-1003">Cell membrane</keyword>
<comment type="function">
    <text evidence="1 10">Produces ATP from ADP in the presence of a proton gradient across the membrane. The gamma chain is believed to be important in regulating ATPase activity and the flow of protons through the CF(0) complex.</text>
</comment>
<dbReference type="GO" id="GO:0045259">
    <property type="term" value="C:proton-transporting ATP synthase complex"/>
    <property type="evidence" value="ECO:0007669"/>
    <property type="project" value="UniProtKB-KW"/>
</dbReference>
<dbReference type="InterPro" id="IPR000131">
    <property type="entry name" value="ATP_synth_F1_gsu"/>
</dbReference>
<dbReference type="InterPro" id="IPR035968">
    <property type="entry name" value="ATP_synth_F1_ATPase_gsu"/>
</dbReference>
<dbReference type="OrthoDB" id="9812769at2"/>
<dbReference type="CDD" id="cd12151">
    <property type="entry name" value="F1-ATPase_gamma"/>
    <property type="match status" value="1"/>
</dbReference>
<comment type="similarity">
    <text evidence="3 10">Belongs to the ATPase gamma chain family.</text>
</comment>
<evidence type="ECO:0000313" key="12">
    <source>
        <dbReference type="Proteomes" id="UP000198815"/>
    </source>
</evidence>
<sequence>MPASLRELRQRKTSVSTTMKITRAMELIAASRVTRAQQKARGADEYTRELVRAVSAVAAYSRAEHPLVSEVANPSRAAVLVINSDRGLAGGYPAAVMKVAEGLLEHLAEAGLGTEIYTVGRKAQEYFTFRRVPVEHSWTGFSEEPHYENARDIGNTLIDKLFQPTAEGGVDEIHVVYTRFQSLVSQRPELVRLLPLQVVKATDPGTDLSSGATMLDGPEEGDIVPPYTFEPDPETVLGALLPLYVIDRVKYMLRESAASELAARQQAMHSATDNAKQLIDSLTRQANQARQGEITQEINEIVGGAGALSESTQEI</sequence>
<dbReference type="GO" id="GO:0005886">
    <property type="term" value="C:plasma membrane"/>
    <property type="evidence" value="ECO:0007669"/>
    <property type="project" value="UniProtKB-SubCell"/>
</dbReference>
<dbReference type="SUPFAM" id="SSF52943">
    <property type="entry name" value="ATP synthase (F1-ATPase), gamma subunit"/>
    <property type="match status" value="1"/>
</dbReference>
<dbReference type="GO" id="GO:0042777">
    <property type="term" value="P:proton motive force-driven plasma membrane ATP synthesis"/>
    <property type="evidence" value="ECO:0007669"/>
    <property type="project" value="UniProtKB-UniRule"/>
</dbReference>
<comment type="subcellular location">
    <subcellularLocation>
        <location evidence="10">Cell membrane</location>
        <topology evidence="10">Peripheral membrane protein</topology>
    </subcellularLocation>
    <subcellularLocation>
        <location evidence="2">Membrane</location>
        <topology evidence="2">Peripheral membrane protein</topology>
    </subcellularLocation>
</comment>
<accession>A0A1H9R2A5</accession>
<proteinExistence type="inferred from homology"/>
<reference evidence="11 12" key="1">
    <citation type="submission" date="2016-10" db="EMBL/GenBank/DDBJ databases">
        <authorList>
            <person name="de Groot N.N."/>
        </authorList>
    </citation>
    <scope>NUCLEOTIDE SEQUENCE [LARGE SCALE GENOMIC DNA]</scope>
    <source>
        <strain evidence="11 12">DSM 16859</strain>
    </source>
</reference>
<evidence type="ECO:0000256" key="2">
    <source>
        <dbReference type="ARBA" id="ARBA00004170"/>
    </source>
</evidence>
<dbReference type="STRING" id="64702.SAMN05443377_10555"/>
<dbReference type="PANTHER" id="PTHR11693">
    <property type="entry name" value="ATP SYNTHASE GAMMA CHAIN"/>
    <property type="match status" value="1"/>
</dbReference>
<evidence type="ECO:0000256" key="8">
    <source>
        <dbReference type="ARBA" id="ARBA00023196"/>
    </source>
</evidence>
<evidence type="ECO:0000256" key="7">
    <source>
        <dbReference type="ARBA" id="ARBA00023136"/>
    </source>
</evidence>
<keyword evidence="12" id="KW-1185">Reference proteome</keyword>
<protein>
    <recommendedName>
        <fullName evidence="10">ATP synthase gamma chain</fullName>
    </recommendedName>
    <alternativeName>
        <fullName evidence="10">ATP synthase F1 sector gamma subunit</fullName>
    </alternativeName>
    <alternativeName>
        <fullName evidence="10">F-ATPase gamma subunit</fullName>
    </alternativeName>
</protein>
<evidence type="ECO:0000256" key="3">
    <source>
        <dbReference type="ARBA" id="ARBA00007681"/>
    </source>
</evidence>
<dbReference type="PANTHER" id="PTHR11693:SF22">
    <property type="entry name" value="ATP SYNTHASE SUBUNIT GAMMA, MITOCHONDRIAL"/>
    <property type="match status" value="1"/>
</dbReference>
<organism evidence="11 12">
    <name type="scientific">Propionibacterium cyclohexanicum</name>
    <dbReference type="NCBI Taxonomy" id="64702"/>
    <lineage>
        <taxon>Bacteria</taxon>
        <taxon>Bacillati</taxon>
        <taxon>Actinomycetota</taxon>
        <taxon>Actinomycetes</taxon>
        <taxon>Propionibacteriales</taxon>
        <taxon>Propionibacteriaceae</taxon>
        <taxon>Propionibacterium</taxon>
    </lineage>
</organism>
<dbReference type="EMBL" id="FOGZ01000005">
    <property type="protein sequence ID" value="SER66123.1"/>
    <property type="molecule type" value="Genomic_DNA"/>
</dbReference>
<dbReference type="GO" id="GO:0046933">
    <property type="term" value="F:proton-transporting ATP synthase activity, rotational mechanism"/>
    <property type="evidence" value="ECO:0007669"/>
    <property type="project" value="UniProtKB-UniRule"/>
</dbReference>